<keyword evidence="3" id="KW-1185">Reference proteome</keyword>
<keyword evidence="1" id="KW-1133">Transmembrane helix</keyword>
<sequence>MALCAPAELYRILRQPEPRRELPTPCFDSWTAVYMGYGIAVSFHCNFLSSFSRIKLKPIRYYKLKVDTQH</sequence>
<dbReference type="AlphaFoldDB" id="L8WII6"/>
<protein>
    <submittedName>
        <fullName evidence="2">Uncharacterized protein</fullName>
    </submittedName>
</protein>
<dbReference type="EMBL" id="AFRT01003202">
    <property type="protein sequence ID" value="ELU36618.1"/>
    <property type="molecule type" value="Genomic_DNA"/>
</dbReference>
<keyword evidence="1" id="KW-0472">Membrane</keyword>
<evidence type="ECO:0000256" key="1">
    <source>
        <dbReference type="SAM" id="Phobius"/>
    </source>
</evidence>
<proteinExistence type="predicted"/>
<name>L8WII6_THACA</name>
<dbReference type="HOGENOM" id="CLU_2759570_0_0_1"/>
<dbReference type="Proteomes" id="UP000011668">
    <property type="component" value="Unassembled WGS sequence"/>
</dbReference>
<gene>
    <name evidence="2" type="ORF">AG1IA_09352</name>
</gene>
<keyword evidence="1" id="KW-0812">Transmembrane</keyword>
<feature type="transmembrane region" description="Helical" evidence="1">
    <location>
        <begin position="32"/>
        <end position="51"/>
    </location>
</feature>
<comment type="caution">
    <text evidence="2">The sequence shown here is derived from an EMBL/GenBank/DDBJ whole genome shotgun (WGS) entry which is preliminary data.</text>
</comment>
<accession>L8WII6</accession>
<evidence type="ECO:0000313" key="3">
    <source>
        <dbReference type="Proteomes" id="UP000011668"/>
    </source>
</evidence>
<reference evidence="2 3" key="1">
    <citation type="journal article" date="2013" name="Nat. Commun.">
        <title>The evolution and pathogenic mechanisms of the rice sheath blight pathogen.</title>
        <authorList>
            <person name="Zheng A."/>
            <person name="Lin R."/>
            <person name="Xu L."/>
            <person name="Qin P."/>
            <person name="Tang C."/>
            <person name="Ai P."/>
            <person name="Zhang D."/>
            <person name="Liu Y."/>
            <person name="Sun Z."/>
            <person name="Feng H."/>
            <person name="Wang Y."/>
            <person name="Chen Y."/>
            <person name="Liang X."/>
            <person name="Fu R."/>
            <person name="Li Q."/>
            <person name="Zhang J."/>
            <person name="Yu X."/>
            <person name="Xie Z."/>
            <person name="Ding L."/>
            <person name="Guan P."/>
            <person name="Tang J."/>
            <person name="Liang Y."/>
            <person name="Wang S."/>
            <person name="Deng Q."/>
            <person name="Li S."/>
            <person name="Zhu J."/>
            <person name="Wang L."/>
            <person name="Liu H."/>
            <person name="Li P."/>
        </authorList>
    </citation>
    <scope>NUCLEOTIDE SEQUENCE [LARGE SCALE GENOMIC DNA]</scope>
    <source>
        <strain evidence="3">AG-1 IA</strain>
    </source>
</reference>
<organism evidence="2 3">
    <name type="scientific">Thanatephorus cucumeris (strain AG1-IA)</name>
    <name type="common">Rice sheath blight fungus</name>
    <name type="synonym">Rhizoctonia solani</name>
    <dbReference type="NCBI Taxonomy" id="983506"/>
    <lineage>
        <taxon>Eukaryota</taxon>
        <taxon>Fungi</taxon>
        <taxon>Dikarya</taxon>
        <taxon>Basidiomycota</taxon>
        <taxon>Agaricomycotina</taxon>
        <taxon>Agaricomycetes</taxon>
        <taxon>Cantharellales</taxon>
        <taxon>Ceratobasidiaceae</taxon>
        <taxon>Rhizoctonia</taxon>
        <taxon>Rhizoctonia solani AG-1</taxon>
    </lineage>
</organism>
<evidence type="ECO:0000313" key="2">
    <source>
        <dbReference type="EMBL" id="ELU36618.1"/>
    </source>
</evidence>